<reference evidence="5" key="1">
    <citation type="submission" date="2021-01" db="UniProtKB">
        <authorList>
            <consortium name="EnsemblMetazoa"/>
        </authorList>
    </citation>
    <scope>IDENTIFICATION</scope>
</reference>
<evidence type="ECO:0000313" key="5">
    <source>
        <dbReference type="EnsemblMetazoa" id="CLYHEMP008030.1"/>
    </source>
</evidence>
<evidence type="ECO:0000256" key="2">
    <source>
        <dbReference type="ARBA" id="ARBA00023242"/>
    </source>
</evidence>
<dbReference type="AlphaFoldDB" id="A0A7M5WKT0"/>
<sequence length="222" mass="25821">MDDRDSKQDDYFDALALFNPLERECIQNIESEENLMERLQDQKEAAIERLWYTFQSAASSLAQLHKERATCDCCERCLYRKNNHDRWLPFQGAANKVTHLFKDGSDALRAGIELGYHAGIQRRNKEITNWTKKKRKHVRREDILLHLSGRSPPRKRESRTGNGISLSPKPMDSELLNFGENKDFDFASFVEGRNPFAPQEGGRKRHSDINMLDSPHKRGRFT</sequence>
<dbReference type="GO" id="GO:0005634">
    <property type="term" value="C:nucleus"/>
    <property type="evidence" value="ECO:0007669"/>
    <property type="project" value="UniProtKB-SubCell"/>
</dbReference>
<keyword evidence="6" id="KW-1185">Reference proteome</keyword>
<dbReference type="Proteomes" id="UP000594262">
    <property type="component" value="Unplaced"/>
</dbReference>
<keyword evidence="3" id="KW-0175">Coiled coil</keyword>
<protein>
    <submittedName>
        <fullName evidence="5">Uncharacterized protein</fullName>
    </submittedName>
</protein>
<dbReference type="PANTHER" id="PTHR31624:SF4">
    <property type="entry name" value="CHROMOSOME 16 OPEN READING FRAME 72"/>
    <property type="match status" value="1"/>
</dbReference>
<feature type="region of interest" description="Disordered" evidence="4">
    <location>
        <begin position="192"/>
        <end position="222"/>
    </location>
</feature>
<keyword evidence="2" id="KW-0539">Nucleus</keyword>
<evidence type="ECO:0000313" key="6">
    <source>
        <dbReference type="Proteomes" id="UP000594262"/>
    </source>
</evidence>
<feature type="region of interest" description="Disordered" evidence="4">
    <location>
        <begin position="148"/>
        <end position="172"/>
    </location>
</feature>
<dbReference type="EnsemblMetazoa" id="CLYHEMT008030.1">
    <property type="protein sequence ID" value="CLYHEMP008030.1"/>
    <property type="gene ID" value="CLYHEMG008030"/>
</dbReference>
<proteinExistence type="predicted"/>
<evidence type="ECO:0000256" key="4">
    <source>
        <dbReference type="SAM" id="MobiDB-lite"/>
    </source>
</evidence>
<evidence type="ECO:0000256" key="3">
    <source>
        <dbReference type="SAM" id="Coils"/>
    </source>
</evidence>
<evidence type="ECO:0000256" key="1">
    <source>
        <dbReference type="ARBA" id="ARBA00004123"/>
    </source>
</evidence>
<feature type="coiled-coil region" evidence="3">
    <location>
        <begin position="22"/>
        <end position="49"/>
    </location>
</feature>
<dbReference type="InterPro" id="IPR040308">
    <property type="entry name" value="HAPR1"/>
</dbReference>
<accession>A0A7M5WKT0</accession>
<dbReference type="RefSeq" id="XP_066917384.1">
    <property type="nucleotide sequence ID" value="XM_067061283.1"/>
</dbReference>
<organism evidence="5 6">
    <name type="scientific">Clytia hemisphaerica</name>
    <dbReference type="NCBI Taxonomy" id="252671"/>
    <lineage>
        <taxon>Eukaryota</taxon>
        <taxon>Metazoa</taxon>
        <taxon>Cnidaria</taxon>
        <taxon>Hydrozoa</taxon>
        <taxon>Hydroidolina</taxon>
        <taxon>Leptothecata</taxon>
        <taxon>Obeliida</taxon>
        <taxon>Clytiidae</taxon>
        <taxon>Clytia</taxon>
    </lineage>
</organism>
<dbReference type="Pfam" id="PF15251">
    <property type="entry name" value="TAPR1-like"/>
    <property type="match status" value="1"/>
</dbReference>
<dbReference type="GeneID" id="136804674"/>
<dbReference type="InterPro" id="IPR029196">
    <property type="entry name" value="HAPSTR1-like"/>
</dbReference>
<comment type="subcellular location">
    <subcellularLocation>
        <location evidence="1">Nucleus</location>
    </subcellularLocation>
</comment>
<name>A0A7M5WKT0_9CNID</name>
<dbReference type="OrthoDB" id="5823474at2759"/>
<dbReference type="PANTHER" id="PTHR31624">
    <property type="entry name" value="UPF0472 PROTEIN C16ORF72"/>
    <property type="match status" value="1"/>
</dbReference>